<name>A0A7D9HLB5_PARCT</name>
<evidence type="ECO:0000313" key="6">
    <source>
        <dbReference type="EMBL" id="CAB3985263.1"/>
    </source>
</evidence>
<dbReference type="GO" id="GO:0005768">
    <property type="term" value="C:endosome"/>
    <property type="evidence" value="ECO:0007669"/>
    <property type="project" value="UniProtKB-SubCell"/>
</dbReference>
<feature type="region of interest" description="Disordered" evidence="5">
    <location>
        <begin position="145"/>
        <end position="165"/>
    </location>
</feature>
<evidence type="ECO:0000256" key="3">
    <source>
        <dbReference type="ARBA" id="ARBA00022753"/>
    </source>
</evidence>
<evidence type="ECO:0000256" key="1">
    <source>
        <dbReference type="ARBA" id="ARBA00004177"/>
    </source>
</evidence>
<dbReference type="SUPFAM" id="SSF47576">
    <property type="entry name" value="Calponin-homology domain, CH-domain"/>
    <property type="match status" value="1"/>
</dbReference>
<dbReference type="PROSITE" id="PS50021">
    <property type="entry name" value="CH"/>
    <property type="match status" value="1"/>
</dbReference>
<dbReference type="PANTHER" id="PTHR23167:SF46">
    <property type="entry name" value="EPS15 HOMOLOGY DOMAIN CONTAINING PROTEIN-BINDING PROTEIN 1, ISOFORM F"/>
    <property type="match status" value="1"/>
</dbReference>
<feature type="compositionally biased region" description="Basic residues" evidence="5">
    <location>
        <begin position="343"/>
        <end position="353"/>
    </location>
</feature>
<evidence type="ECO:0000313" key="7">
    <source>
        <dbReference type="Proteomes" id="UP001152795"/>
    </source>
</evidence>
<feature type="region of interest" description="Disordered" evidence="5">
    <location>
        <begin position="216"/>
        <end position="356"/>
    </location>
</feature>
<comment type="caution">
    <text evidence="6">The sequence shown here is derived from an EMBL/GenBank/DDBJ whole genome shotgun (WGS) entry which is preliminary data.</text>
</comment>
<sequence length="474" mass="52797">MGTNDVADLKVEEATLRRKLESTRDLSERRQIRALLRTLKEKREQCEQQVAEDRVNNNAPAAAPSGTARDAKDGGVRFANVDKPMERNDSGTNILELRSRRRSVAKPPPSTSFLVNKLSNVMQREKAARASSPARGVNAFRNKFENKDANNNQGGARPGNGSPAMKKTIETRSVVQTSKTVVETKSVTHVEKKEEPEIHHPNRNALRSRRRSVAKLQVNKHEKPSAPMQNGPVMKEPEAPTAKDARFQRRLSRTRMTPKMDTGAGRFTPMGQPGVVKPNAFGSPAERMAYFQQAAQQEKPAEPAKPAKPAQPAPKPVAAPAPAPAQQNKENDNQNKPIEKIPRRSPPKKKPQLKRQMSVSQLVLQWCKEQTEEYEGVNITNFSASFADGLAMAALIHKFNPDLFDFNSLKPGDRERNFTTAFQAAEKVGVAVLLDVEDLVRMKKPEPRSVQTQVQMIFSKYRPKDLDTSQLTIA</sequence>
<keyword evidence="7" id="KW-1185">Reference proteome</keyword>
<dbReference type="Gene3D" id="1.10.418.10">
    <property type="entry name" value="Calponin-like domain"/>
    <property type="match status" value="1"/>
</dbReference>
<dbReference type="FunFam" id="1.10.418.10:FF:000023">
    <property type="entry name" value="EH domain-binding protein 1 isoform X1"/>
    <property type="match status" value="1"/>
</dbReference>
<dbReference type="Pfam" id="PF00307">
    <property type="entry name" value="CH"/>
    <property type="match status" value="1"/>
</dbReference>
<comment type="subcellular location">
    <subcellularLocation>
        <location evidence="1">Endosome</location>
    </subcellularLocation>
</comment>
<dbReference type="EMBL" id="CACRXK020000849">
    <property type="protein sequence ID" value="CAB3985263.1"/>
    <property type="molecule type" value="Genomic_DNA"/>
</dbReference>
<dbReference type="PANTHER" id="PTHR23167">
    <property type="entry name" value="CALPONIN HOMOLOGY DOMAIN-CONTAINING PROTEIN DDB_G0272472-RELATED"/>
    <property type="match status" value="1"/>
</dbReference>
<keyword evidence="3" id="KW-0967">Endosome</keyword>
<feature type="region of interest" description="Disordered" evidence="5">
    <location>
        <begin position="47"/>
        <end position="74"/>
    </location>
</feature>
<dbReference type="InterPro" id="IPR036872">
    <property type="entry name" value="CH_dom_sf"/>
</dbReference>
<dbReference type="OrthoDB" id="5980473at2759"/>
<feature type="compositionally biased region" description="Basic and acidic residues" evidence="5">
    <location>
        <begin position="235"/>
        <end position="247"/>
    </location>
</feature>
<protein>
    <submittedName>
        <fullName evidence="6">Smoothelin 1</fullName>
    </submittedName>
</protein>
<proteinExistence type="predicted"/>
<dbReference type="AlphaFoldDB" id="A0A7D9HLB5"/>
<evidence type="ECO:0000256" key="5">
    <source>
        <dbReference type="SAM" id="MobiDB-lite"/>
    </source>
</evidence>
<organism evidence="6 7">
    <name type="scientific">Paramuricea clavata</name>
    <name type="common">Red gorgonian</name>
    <name type="synonym">Violescent sea-whip</name>
    <dbReference type="NCBI Taxonomy" id="317549"/>
    <lineage>
        <taxon>Eukaryota</taxon>
        <taxon>Metazoa</taxon>
        <taxon>Cnidaria</taxon>
        <taxon>Anthozoa</taxon>
        <taxon>Octocorallia</taxon>
        <taxon>Malacalcyonacea</taxon>
        <taxon>Plexauridae</taxon>
        <taxon>Paramuricea</taxon>
    </lineage>
</organism>
<keyword evidence="2" id="KW-0597">Phosphoprotein</keyword>
<feature type="compositionally biased region" description="Pro residues" evidence="5">
    <location>
        <begin position="309"/>
        <end position="323"/>
    </location>
</feature>
<accession>A0A7D9HLB5</accession>
<evidence type="ECO:0000256" key="4">
    <source>
        <dbReference type="ARBA" id="ARBA00023054"/>
    </source>
</evidence>
<dbReference type="SMART" id="SM00033">
    <property type="entry name" value="CH"/>
    <property type="match status" value="1"/>
</dbReference>
<dbReference type="InterPro" id="IPR001715">
    <property type="entry name" value="CH_dom"/>
</dbReference>
<dbReference type="InterPro" id="IPR050540">
    <property type="entry name" value="F-actin_Monoox_Mical"/>
</dbReference>
<evidence type="ECO:0000256" key="2">
    <source>
        <dbReference type="ARBA" id="ARBA00022553"/>
    </source>
</evidence>
<feature type="compositionally biased region" description="Basic and acidic residues" evidence="5">
    <location>
        <begin position="329"/>
        <end position="342"/>
    </location>
</feature>
<gene>
    <name evidence="6" type="ORF">PACLA_8A056494</name>
</gene>
<keyword evidence="4" id="KW-0175">Coiled coil</keyword>
<dbReference type="Proteomes" id="UP001152795">
    <property type="component" value="Unassembled WGS sequence"/>
</dbReference>
<reference evidence="6" key="1">
    <citation type="submission" date="2020-04" db="EMBL/GenBank/DDBJ databases">
        <authorList>
            <person name="Alioto T."/>
            <person name="Alioto T."/>
            <person name="Gomez Garrido J."/>
        </authorList>
    </citation>
    <scope>NUCLEOTIDE SEQUENCE</scope>
    <source>
        <strain evidence="6">A484AB</strain>
    </source>
</reference>